<evidence type="ECO:0000256" key="2">
    <source>
        <dbReference type="ARBA" id="ARBA00022448"/>
    </source>
</evidence>
<keyword evidence="4 7" id="KW-0812">Transmembrane</keyword>
<dbReference type="GO" id="GO:0055085">
    <property type="term" value="P:transmembrane transport"/>
    <property type="evidence" value="ECO:0007669"/>
    <property type="project" value="InterPro"/>
</dbReference>
<evidence type="ECO:0000256" key="6">
    <source>
        <dbReference type="ARBA" id="ARBA00023136"/>
    </source>
</evidence>
<dbReference type="PROSITE" id="PS50928">
    <property type="entry name" value="ABC_TM1"/>
    <property type="match status" value="1"/>
</dbReference>
<evidence type="ECO:0000256" key="7">
    <source>
        <dbReference type="RuleBase" id="RU363032"/>
    </source>
</evidence>
<keyword evidence="2 7" id="KW-0813">Transport</keyword>
<evidence type="ECO:0000256" key="4">
    <source>
        <dbReference type="ARBA" id="ARBA00022692"/>
    </source>
</evidence>
<organism evidence="9 10">
    <name type="scientific">Cryobacterium lactosi</name>
    <dbReference type="NCBI Taxonomy" id="1259202"/>
    <lineage>
        <taxon>Bacteria</taxon>
        <taxon>Bacillati</taxon>
        <taxon>Actinomycetota</taxon>
        <taxon>Actinomycetes</taxon>
        <taxon>Micrococcales</taxon>
        <taxon>Microbacteriaceae</taxon>
        <taxon>Cryobacterium</taxon>
    </lineage>
</organism>
<dbReference type="PANTHER" id="PTHR30193:SF37">
    <property type="entry name" value="INNER MEMBRANE ABC TRANSPORTER PERMEASE PROTEIN YCJO"/>
    <property type="match status" value="1"/>
</dbReference>
<dbReference type="CDD" id="cd06261">
    <property type="entry name" value="TM_PBP2"/>
    <property type="match status" value="1"/>
</dbReference>
<feature type="transmembrane region" description="Helical" evidence="7">
    <location>
        <begin position="96"/>
        <end position="116"/>
    </location>
</feature>
<dbReference type="Proteomes" id="UP000298468">
    <property type="component" value="Unassembled WGS sequence"/>
</dbReference>
<evidence type="ECO:0000256" key="3">
    <source>
        <dbReference type="ARBA" id="ARBA00022475"/>
    </source>
</evidence>
<dbReference type="PANTHER" id="PTHR30193">
    <property type="entry name" value="ABC TRANSPORTER PERMEASE PROTEIN"/>
    <property type="match status" value="1"/>
</dbReference>
<comment type="subcellular location">
    <subcellularLocation>
        <location evidence="1 7">Cell membrane</location>
        <topology evidence="1 7">Multi-pass membrane protein</topology>
    </subcellularLocation>
</comment>
<evidence type="ECO:0000256" key="1">
    <source>
        <dbReference type="ARBA" id="ARBA00004651"/>
    </source>
</evidence>
<comment type="similarity">
    <text evidence="7">Belongs to the binding-protein-dependent transport system permease family.</text>
</comment>
<keyword evidence="3" id="KW-1003">Cell membrane</keyword>
<dbReference type="Gene3D" id="1.10.3720.10">
    <property type="entry name" value="MetI-like"/>
    <property type="match status" value="1"/>
</dbReference>
<feature type="transmembrane region" description="Helical" evidence="7">
    <location>
        <begin position="144"/>
        <end position="167"/>
    </location>
</feature>
<feature type="transmembrane region" description="Helical" evidence="7">
    <location>
        <begin position="255"/>
        <end position="275"/>
    </location>
</feature>
<dbReference type="InterPro" id="IPR000515">
    <property type="entry name" value="MetI-like"/>
</dbReference>
<feature type="transmembrane region" description="Helical" evidence="7">
    <location>
        <begin position="198"/>
        <end position="218"/>
    </location>
</feature>
<evidence type="ECO:0000313" key="10">
    <source>
        <dbReference type="Proteomes" id="UP000298468"/>
    </source>
</evidence>
<dbReference type="GO" id="GO:0005886">
    <property type="term" value="C:plasma membrane"/>
    <property type="evidence" value="ECO:0007669"/>
    <property type="project" value="UniProtKB-SubCell"/>
</dbReference>
<comment type="caution">
    <text evidence="9">The sequence shown here is derived from an EMBL/GenBank/DDBJ whole genome shotgun (WGS) entry which is preliminary data.</text>
</comment>
<accession>A0A4R9BW02</accession>
<proteinExistence type="inferred from homology"/>
<evidence type="ECO:0000256" key="5">
    <source>
        <dbReference type="ARBA" id="ARBA00022989"/>
    </source>
</evidence>
<dbReference type="Pfam" id="PF00528">
    <property type="entry name" value="BPD_transp_1"/>
    <property type="match status" value="1"/>
</dbReference>
<dbReference type="EMBL" id="SOHM01000019">
    <property type="protein sequence ID" value="TFD90848.1"/>
    <property type="molecule type" value="Genomic_DNA"/>
</dbReference>
<dbReference type="RefSeq" id="WP_134640683.1">
    <property type="nucleotide sequence ID" value="NZ_SOHM01000019.1"/>
</dbReference>
<keyword evidence="10" id="KW-1185">Reference proteome</keyword>
<dbReference type="OrthoDB" id="145927at2"/>
<feature type="domain" description="ABC transmembrane type-1" evidence="8">
    <location>
        <begin position="59"/>
        <end position="271"/>
    </location>
</feature>
<dbReference type="SUPFAM" id="SSF160964">
    <property type="entry name" value="MalF N-terminal region-like"/>
    <property type="match status" value="1"/>
</dbReference>
<keyword evidence="5 7" id="KW-1133">Transmembrane helix</keyword>
<evidence type="ECO:0000313" key="9">
    <source>
        <dbReference type="EMBL" id="TFD90848.1"/>
    </source>
</evidence>
<name>A0A4R9BW02_9MICO</name>
<dbReference type="InterPro" id="IPR051393">
    <property type="entry name" value="ABC_transporter_permease"/>
</dbReference>
<dbReference type="SUPFAM" id="SSF161098">
    <property type="entry name" value="MetI-like"/>
    <property type="match status" value="1"/>
</dbReference>
<protein>
    <submittedName>
        <fullName evidence="9">Sugar ABC transporter permease</fullName>
    </submittedName>
</protein>
<feature type="transmembrane region" description="Helical" evidence="7">
    <location>
        <begin position="63"/>
        <end position="84"/>
    </location>
</feature>
<gene>
    <name evidence="9" type="ORF">E3T61_09795</name>
</gene>
<sequence>MAFAFLVPALAVLGVFVFWPMVSSLVTSFTNARIIGPRNFVGLDNYAQLVGDGRFRNALGNTALYAVVTAPISVGLALFFAMLLNRKLPGRGLFRSVIFFPFIASLGIISIAWAFMLDPQVGIIAAWLSEIGLPIGNGVRDPAWAMPAVMIVGIWRNTGFFMVMYLAGLQSIPGELNEAAAIDGASGIRRFTNITWPLLANTTLFVVIIAAIFSFQAFDQMYVMTSGGPFFKTETLVMLIYSAGFKDYDLGYASAVSWVLVLIVLVFSLIQLGYFRKKAVQY</sequence>
<dbReference type="AlphaFoldDB" id="A0A4R9BW02"/>
<evidence type="ECO:0000259" key="8">
    <source>
        <dbReference type="PROSITE" id="PS50928"/>
    </source>
</evidence>
<dbReference type="InterPro" id="IPR035906">
    <property type="entry name" value="MetI-like_sf"/>
</dbReference>
<reference evidence="9 10" key="1">
    <citation type="submission" date="2019-03" db="EMBL/GenBank/DDBJ databases">
        <title>Genomics of glacier-inhabiting Cryobacterium strains.</title>
        <authorList>
            <person name="Liu Q."/>
            <person name="Xin Y.-H."/>
        </authorList>
    </citation>
    <scope>NUCLEOTIDE SEQUENCE [LARGE SCALE GENOMIC DNA]</scope>
    <source>
        <strain evidence="9 10">Sr59</strain>
    </source>
</reference>
<keyword evidence="6 7" id="KW-0472">Membrane</keyword>